<dbReference type="Proteomes" id="UP000262882">
    <property type="component" value="Unassembled WGS sequence"/>
</dbReference>
<evidence type="ECO:0000313" key="1">
    <source>
        <dbReference type="EMBL" id="RFS82246.1"/>
    </source>
</evidence>
<keyword evidence="2" id="KW-1185">Reference proteome</keyword>
<dbReference type="AlphaFoldDB" id="A0A372GA24"/>
<evidence type="ECO:0000313" key="2">
    <source>
        <dbReference type="Proteomes" id="UP000262882"/>
    </source>
</evidence>
<sequence length="283" mass="30294">MLGDGPLPDAGLAFFLACGALPAAEPAPPDVRDPWPRAAAALVRCNAETVALPALSRERPAPAPIDPVGLRPAELLALVRERKTELADARRRYRRGAVGTALHLLTRDSPDRLAVARTLCQGGANGANGAIVERLQRRLALLDPETPPHERAAALDMAARALTADSKAAVSSAMDRLARAVRAANEATRRRRADAVLAACYLQVLAVAPADPVATWVASRLTAVLDGDRALTHQLHGDAERWRARFEETAERAYEAARSRGQLTSSSWTSCSAAFLRRGSMLR</sequence>
<comment type="caution">
    <text evidence="1">The sequence shown here is derived from an EMBL/GenBank/DDBJ whole genome shotgun (WGS) entry which is preliminary data.</text>
</comment>
<proteinExistence type="predicted"/>
<protein>
    <submittedName>
        <fullName evidence="1">Uncharacterized protein</fullName>
    </submittedName>
</protein>
<name>A0A372GA24_9ACTN</name>
<dbReference type="EMBL" id="QVNQ01000010">
    <property type="protein sequence ID" value="RFS82246.1"/>
    <property type="molecule type" value="Genomic_DNA"/>
</dbReference>
<gene>
    <name evidence="1" type="ORF">D0T12_28855</name>
</gene>
<dbReference type="RefSeq" id="WP_117403440.1">
    <property type="nucleotide sequence ID" value="NZ_QVNQ01000010.1"/>
</dbReference>
<accession>A0A372GA24</accession>
<reference evidence="1 2" key="1">
    <citation type="submission" date="2018-08" db="EMBL/GenBank/DDBJ databases">
        <title>Actinomadura spongicola sp. nov., isolated from marine sponge Leucetta chagosensis.</title>
        <authorList>
            <person name="Li L."/>
            <person name="Lin H.W."/>
        </authorList>
    </citation>
    <scope>NUCLEOTIDE SEQUENCE [LARGE SCALE GENOMIC DNA]</scope>
    <source>
        <strain evidence="1 2">LHW52907</strain>
    </source>
</reference>
<dbReference type="OrthoDB" id="3469859at2"/>
<organism evidence="1 2">
    <name type="scientific">Actinomadura spongiicola</name>
    <dbReference type="NCBI Taxonomy" id="2303421"/>
    <lineage>
        <taxon>Bacteria</taxon>
        <taxon>Bacillati</taxon>
        <taxon>Actinomycetota</taxon>
        <taxon>Actinomycetes</taxon>
        <taxon>Streptosporangiales</taxon>
        <taxon>Thermomonosporaceae</taxon>
        <taxon>Actinomadura</taxon>
    </lineage>
</organism>